<proteinExistence type="predicted"/>
<name>A0AAV6XJD4_9LAMI</name>
<feature type="domain" description="TORTIFOLIA1/SINE1-2 N-terminal" evidence="2">
    <location>
        <begin position="10"/>
        <end position="279"/>
    </location>
</feature>
<dbReference type="InterPro" id="IPR016024">
    <property type="entry name" value="ARM-type_fold"/>
</dbReference>
<dbReference type="EMBL" id="WHWC01000005">
    <property type="protein sequence ID" value="KAG8383141.1"/>
    <property type="molecule type" value="Genomic_DNA"/>
</dbReference>
<dbReference type="Gene3D" id="1.25.10.10">
    <property type="entry name" value="Leucine-rich Repeat Variant"/>
    <property type="match status" value="1"/>
</dbReference>
<protein>
    <recommendedName>
        <fullName evidence="2">TORTIFOLIA1/SINE1-2 N-terminal domain-containing protein</fullName>
    </recommendedName>
</protein>
<dbReference type="Proteomes" id="UP000826271">
    <property type="component" value="Unassembled WGS sequence"/>
</dbReference>
<dbReference type="InterPro" id="IPR011989">
    <property type="entry name" value="ARM-like"/>
</dbReference>
<dbReference type="GO" id="GO:0005874">
    <property type="term" value="C:microtubule"/>
    <property type="evidence" value="ECO:0007669"/>
    <property type="project" value="InterPro"/>
</dbReference>
<gene>
    <name evidence="3" type="ORF">BUALT_Bualt05G0153800</name>
</gene>
<comment type="caution">
    <text evidence="3">The sequence shown here is derived from an EMBL/GenBank/DDBJ whole genome shotgun (WGS) entry which is preliminary data.</text>
</comment>
<dbReference type="Pfam" id="PF24714">
    <property type="entry name" value="TOR1L1_N"/>
    <property type="match status" value="1"/>
</dbReference>
<evidence type="ECO:0000313" key="4">
    <source>
        <dbReference type="Proteomes" id="UP000826271"/>
    </source>
</evidence>
<keyword evidence="4" id="KW-1185">Reference proteome</keyword>
<feature type="compositionally biased region" description="Polar residues" evidence="1">
    <location>
        <begin position="292"/>
        <end position="306"/>
    </location>
</feature>
<feature type="region of interest" description="Disordered" evidence="1">
    <location>
        <begin position="292"/>
        <end position="340"/>
    </location>
</feature>
<organism evidence="3 4">
    <name type="scientific">Buddleja alternifolia</name>
    <dbReference type="NCBI Taxonomy" id="168488"/>
    <lineage>
        <taxon>Eukaryota</taxon>
        <taxon>Viridiplantae</taxon>
        <taxon>Streptophyta</taxon>
        <taxon>Embryophyta</taxon>
        <taxon>Tracheophyta</taxon>
        <taxon>Spermatophyta</taxon>
        <taxon>Magnoliopsida</taxon>
        <taxon>eudicotyledons</taxon>
        <taxon>Gunneridae</taxon>
        <taxon>Pentapetalae</taxon>
        <taxon>asterids</taxon>
        <taxon>lamiids</taxon>
        <taxon>Lamiales</taxon>
        <taxon>Scrophulariaceae</taxon>
        <taxon>Buddlejeae</taxon>
        <taxon>Buddleja</taxon>
    </lineage>
</organism>
<dbReference type="InterPro" id="IPR033337">
    <property type="entry name" value="TORTIFOLIA1/SINE1-2"/>
</dbReference>
<evidence type="ECO:0000256" key="1">
    <source>
        <dbReference type="SAM" id="MobiDB-lite"/>
    </source>
</evidence>
<dbReference type="InterPro" id="IPR057600">
    <property type="entry name" value="TORTIFOLIA1/SINE1-2_N"/>
</dbReference>
<evidence type="ECO:0000259" key="2">
    <source>
        <dbReference type="Pfam" id="PF24714"/>
    </source>
</evidence>
<dbReference type="PANTHER" id="PTHR31355">
    <property type="entry name" value="MICROTUBULE-ASSOCIATED PROTEIN TORTIFOLIA1"/>
    <property type="match status" value="1"/>
</dbReference>
<sequence>MTLTKQLSGDFKTRVNTCLNKLLDRDTLLVATYELETIARTLSSDVFAPFLTCLSSTDLSEKPSLRRHSVRLLSILSAAHRDALSPHLPRMIAAVLRRLRDPDSAVRAACVDAVTSIASHVTSPPFSSILNPFLDVLFHEQFVHAQLGTSLCLAAALEAAPVVDATEIRRVLPRVLKLVKSDCFKAKAALLMFIGSVVDCVRSTKNSLGYLFSTVKGFLSSEDWAARKAAAEVLEKVAVAERGFAAEFKVQCLAALESRRFDKVKIVRETMNRALEIWRDVPGLTEEALSPKDTSNNVFVTPQSTRKITRNRSSVSSSSSTTSGTQSSEDKKPCNSSLIKPDLKKNSRSCVVPLNCDDDFNLDDEVVTTNHDFRGKKEFEDLSSIRKQLLQIEDQQSSLMELLQRFIGSTQQGMSLLEKRVDGLEKVLNEISHGMTISTKRISCSGSEIHVV</sequence>
<accession>A0AAV6XJD4</accession>
<reference evidence="3" key="1">
    <citation type="submission" date="2019-10" db="EMBL/GenBank/DDBJ databases">
        <authorList>
            <person name="Zhang R."/>
            <person name="Pan Y."/>
            <person name="Wang J."/>
            <person name="Ma R."/>
            <person name="Yu S."/>
        </authorList>
    </citation>
    <scope>NUCLEOTIDE SEQUENCE</scope>
    <source>
        <strain evidence="3">LA-IB0</strain>
        <tissue evidence="3">Leaf</tissue>
    </source>
</reference>
<dbReference type="AlphaFoldDB" id="A0AAV6XJD4"/>
<dbReference type="PANTHER" id="PTHR31355:SF28">
    <property type="entry name" value="MICROTUBULE-ASSOCIATED PROTEIN TORTIFOLIA1-LIKE"/>
    <property type="match status" value="1"/>
</dbReference>
<dbReference type="SUPFAM" id="SSF48371">
    <property type="entry name" value="ARM repeat"/>
    <property type="match status" value="1"/>
</dbReference>
<dbReference type="GO" id="GO:0008017">
    <property type="term" value="F:microtubule binding"/>
    <property type="evidence" value="ECO:0007669"/>
    <property type="project" value="InterPro"/>
</dbReference>
<feature type="compositionally biased region" description="Low complexity" evidence="1">
    <location>
        <begin position="313"/>
        <end position="327"/>
    </location>
</feature>
<dbReference type="FunFam" id="1.25.10.10:FF:000549">
    <property type="entry name" value="ARM repeat superfamily protein"/>
    <property type="match status" value="1"/>
</dbReference>
<evidence type="ECO:0000313" key="3">
    <source>
        <dbReference type="EMBL" id="KAG8383141.1"/>
    </source>
</evidence>